<dbReference type="InterPro" id="IPR003593">
    <property type="entry name" value="AAA+_ATPase"/>
</dbReference>
<accession>A0AAW5E126</accession>
<dbReference type="RefSeq" id="WP_240254456.1">
    <property type="nucleotide sequence ID" value="NZ_JAKTTI010000009.1"/>
</dbReference>
<dbReference type="PROSITE" id="PS00211">
    <property type="entry name" value="ABC_TRANSPORTER_1"/>
    <property type="match status" value="1"/>
</dbReference>
<reference evidence="11" key="1">
    <citation type="submission" date="2022-02" db="EMBL/GenBank/DDBJ databases">
        <title>Fredinandcohnia quinoae sp. nov. isolated from Chenopodium quinoa seeds.</title>
        <authorList>
            <person name="Saati-Santamaria Z."/>
            <person name="Flores-Felix J.D."/>
            <person name="Igual J.M."/>
            <person name="Velazquez E."/>
            <person name="Garcia-Fraile P."/>
            <person name="Martinez-Molina E."/>
        </authorList>
    </citation>
    <scope>NUCLEOTIDE SEQUENCE</scope>
    <source>
        <strain evidence="11">SECRCQ15</strain>
    </source>
</reference>
<dbReference type="SUPFAM" id="SSF52540">
    <property type="entry name" value="P-loop containing nucleoside triphosphate hydrolases"/>
    <property type="match status" value="1"/>
</dbReference>
<feature type="transmembrane region" description="Helical" evidence="8">
    <location>
        <begin position="135"/>
        <end position="155"/>
    </location>
</feature>
<organism evidence="11 12">
    <name type="scientific">Fredinandcohnia quinoae</name>
    <dbReference type="NCBI Taxonomy" id="2918902"/>
    <lineage>
        <taxon>Bacteria</taxon>
        <taxon>Bacillati</taxon>
        <taxon>Bacillota</taxon>
        <taxon>Bacilli</taxon>
        <taxon>Bacillales</taxon>
        <taxon>Bacillaceae</taxon>
        <taxon>Fredinandcohnia</taxon>
    </lineage>
</organism>
<keyword evidence="7 8" id="KW-0472">Membrane</keyword>
<keyword evidence="2" id="KW-0813">Transport</keyword>
<evidence type="ECO:0000256" key="7">
    <source>
        <dbReference type="ARBA" id="ARBA00023136"/>
    </source>
</evidence>
<dbReference type="GO" id="GO:0015421">
    <property type="term" value="F:ABC-type oligopeptide transporter activity"/>
    <property type="evidence" value="ECO:0007669"/>
    <property type="project" value="TreeGrafter"/>
</dbReference>
<dbReference type="GO" id="GO:0005886">
    <property type="term" value="C:plasma membrane"/>
    <property type="evidence" value="ECO:0007669"/>
    <property type="project" value="UniProtKB-SubCell"/>
</dbReference>
<feature type="domain" description="ABC transmembrane type-1" evidence="10">
    <location>
        <begin position="19"/>
        <end position="306"/>
    </location>
</feature>
<dbReference type="CDD" id="cd03254">
    <property type="entry name" value="ABCC_Glucan_exporter_like"/>
    <property type="match status" value="1"/>
</dbReference>
<dbReference type="SMART" id="SM00382">
    <property type="entry name" value="AAA"/>
    <property type="match status" value="1"/>
</dbReference>
<dbReference type="GO" id="GO:0016887">
    <property type="term" value="F:ATP hydrolysis activity"/>
    <property type="evidence" value="ECO:0007669"/>
    <property type="project" value="InterPro"/>
</dbReference>
<protein>
    <submittedName>
        <fullName evidence="11">ABC transporter ATP-binding protein/permease</fullName>
    </submittedName>
</protein>
<feature type="transmembrane region" description="Helical" evidence="8">
    <location>
        <begin position="58"/>
        <end position="82"/>
    </location>
</feature>
<keyword evidence="12" id="KW-1185">Reference proteome</keyword>
<dbReference type="Gene3D" id="3.40.50.300">
    <property type="entry name" value="P-loop containing nucleotide triphosphate hydrolases"/>
    <property type="match status" value="1"/>
</dbReference>
<dbReference type="GO" id="GO:0005524">
    <property type="term" value="F:ATP binding"/>
    <property type="evidence" value="ECO:0007669"/>
    <property type="project" value="UniProtKB-KW"/>
</dbReference>
<evidence type="ECO:0000256" key="4">
    <source>
        <dbReference type="ARBA" id="ARBA00022741"/>
    </source>
</evidence>
<comment type="subcellular location">
    <subcellularLocation>
        <location evidence="1">Cell membrane</location>
        <topology evidence="1">Multi-pass membrane protein</topology>
    </subcellularLocation>
</comment>
<dbReference type="Pfam" id="PF00005">
    <property type="entry name" value="ABC_tran"/>
    <property type="match status" value="1"/>
</dbReference>
<evidence type="ECO:0000259" key="10">
    <source>
        <dbReference type="PROSITE" id="PS50929"/>
    </source>
</evidence>
<dbReference type="Pfam" id="PF00664">
    <property type="entry name" value="ABC_membrane"/>
    <property type="match status" value="1"/>
</dbReference>
<evidence type="ECO:0000313" key="11">
    <source>
        <dbReference type="EMBL" id="MCH1625274.1"/>
    </source>
</evidence>
<evidence type="ECO:0000259" key="9">
    <source>
        <dbReference type="PROSITE" id="PS50893"/>
    </source>
</evidence>
<keyword evidence="4" id="KW-0547">Nucleotide-binding</keyword>
<dbReference type="AlphaFoldDB" id="A0AAW5E126"/>
<proteinExistence type="predicted"/>
<dbReference type="Proteomes" id="UP001431131">
    <property type="component" value="Unassembled WGS sequence"/>
</dbReference>
<dbReference type="InterPro" id="IPR027417">
    <property type="entry name" value="P-loop_NTPase"/>
</dbReference>
<dbReference type="SUPFAM" id="SSF90123">
    <property type="entry name" value="ABC transporter transmembrane region"/>
    <property type="match status" value="1"/>
</dbReference>
<keyword evidence="5 11" id="KW-0067">ATP-binding</keyword>
<dbReference type="FunFam" id="3.40.50.300:FF:000287">
    <property type="entry name" value="Multidrug ABC transporter ATP-binding protein"/>
    <property type="match status" value="1"/>
</dbReference>
<dbReference type="InterPro" id="IPR017871">
    <property type="entry name" value="ABC_transporter-like_CS"/>
</dbReference>
<keyword evidence="3 8" id="KW-0812">Transmembrane</keyword>
<evidence type="ECO:0000256" key="5">
    <source>
        <dbReference type="ARBA" id="ARBA00022840"/>
    </source>
</evidence>
<dbReference type="PROSITE" id="PS50929">
    <property type="entry name" value="ABC_TM1F"/>
    <property type="match status" value="1"/>
</dbReference>
<comment type="caution">
    <text evidence="11">The sequence shown here is derived from an EMBL/GenBank/DDBJ whole genome shotgun (WGS) entry which is preliminary data.</text>
</comment>
<dbReference type="InterPro" id="IPR036640">
    <property type="entry name" value="ABC1_TM_sf"/>
</dbReference>
<evidence type="ECO:0000256" key="6">
    <source>
        <dbReference type="ARBA" id="ARBA00022989"/>
    </source>
</evidence>
<dbReference type="Gene3D" id="1.20.1560.10">
    <property type="entry name" value="ABC transporter type 1, transmembrane domain"/>
    <property type="match status" value="1"/>
</dbReference>
<dbReference type="InterPro" id="IPR039421">
    <property type="entry name" value="Type_1_exporter"/>
</dbReference>
<dbReference type="PANTHER" id="PTHR43394:SF1">
    <property type="entry name" value="ATP-BINDING CASSETTE SUB-FAMILY B MEMBER 10, MITOCHONDRIAL"/>
    <property type="match status" value="1"/>
</dbReference>
<sequence length="578" mass="65650">MSTSKRLTKYAMYFKRPIFLGLFFLTVAVFTELAGPFIAKHIIDEYMVIGKIEIKPIAWLLCLFLILAIATAILRYFMYIYLQVGANRVVQKLRQDVFAHIQTLPIQYFDHLPAGKVVARVTNDTEALRNLYVQVLANFATSFISIAGVYIALFILNWKMAMIALVMIPIVYLWMIVYRKFAAQYNQVIRTKIADLNAMINESIQGMTIIQAFRREKQMTKEFDEMNETHYAYGRKLLFLDSATSFNLVNTLRLIMFTIFIIYFGTQSLNAVEIVSAGTLYAFVDYLTKLFNPITNVVNQFSQLERSLVAGKRVFEVLDTPGEKVSEETMPRYEGNVEFEDVSFAYKDDEYVLKHLFFKANRGETVALVGHTGSGKSSIMNLLFRFYDPSKGKIYIDGVDITSVPRQTMRQHMGIVLQDPYLFTGTIASNVSLNDPKITREKVEESLRAVGADRVLGHLEKGIDEPVVEKGSTLSSGQRQLISFARALAFDPAILILDEATSNIDTETEEIIQHAMDVLKKGRTTFIIAHRLSTIKNADRILVLDRGVIKEQGTHDELLAQGGIYEQMYQMQAKSLSV</sequence>
<evidence type="ECO:0000256" key="8">
    <source>
        <dbReference type="SAM" id="Phobius"/>
    </source>
</evidence>
<dbReference type="EMBL" id="JAKTTI010000009">
    <property type="protein sequence ID" value="MCH1625274.1"/>
    <property type="molecule type" value="Genomic_DNA"/>
</dbReference>
<keyword evidence="6 8" id="KW-1133">Transmembrane helix</keyword>
<evidence type="ECO:0000313" key="12">
    <source>
        <dbReference type="Proteomes" id="UP001431131"/>
    </source>
</evidence>
<feature type="domain" description="ABC transporter" evidence="9">
    <location>
        <begin position="337"/>
        <end position="571"/>
    </location>
</feature>
<dbReference type="PROSITE" id="PS50893">
    <property type="entry name" value="ABC_TRANSPORTER_2"/>
    <property type="match status" value="1"/>
</dbReference>
<name>A0AAW5E126_9BACI</name>
<evidence type="ECO:0000256" key="3">
    <source>
        <dbReference type="ARBA" id="ARBA00022692"/>
    </source>
</evidence>
<dbReference type="PANTHER" id="PTHR43394">
    <property type="entry name" value="ATP-DEPENDENT PERMEASE MDL1, MITOCHONDRIAL"/>
    <property type="match status" value="1"/>
</dbReference>
<evidence type="ECO:0000256" key="2">
    <source>
        <dbReference type="ARBA" id="ARBA00022448"/>
    </source>
</evidence>
<dbReference type="InterPro" id="IPR011527">
    <property type="entry name" value="ABC1_TM_dom"/>
</dbReference>
<evidence type="ECO:0000256" key="1">
    <source>
        <dbReference type="ARBA" id="ARBA00004651"/>
    </source>
</evidence>
<feature type="transmembrane region" description="Helical" evidence="8">
    <location>
        <begin position="161"/>
        <end position="178"/>
    </location>
</feature>
<dbReference type="InterPro" id="IPR003439">
    <property type="entry name" value="ABC_transporter-like_ATP-bd"/>
</dbReference>
<gene>
    <name evidence="11" type="ORF">MJG50_08035</name>
</gene>
<dbReference type="CDD" id="cd18544">
    <property type="entry name" value="ABC_6TM_TmrA_like"/>
    <property type="match status" value="1"/>
</dbReference>